<dbReference type="EMBL" id="JAVFWL010000004">
    <property type="protein sequence ID" value="KAK6746983.1"/>
    <property type="molecule type" value="Genomic_DNA"/>
</dbReference>
<protein>
    <submittedName>
        <fullName evidence="1">Uncharacterized protein</fullName>
    </submittedName>
</protein>
<name>A0ABR1D910_NECAM</name>
<evidence type="ECO:0000313" key="2">
    <source>
        <dbReference type="Proteomes" id="UP001303046"/>
    </source>
</evidence>
<reference evidence="1 2" key="1">
    <citation type="submission" date="2023-08" db="EMBL/GenBank/DDBJ databases">
        <title>A Necator americanus chromosomal reference genome.</title>
        <authorList>
            <person name="Ilik V."/>
            <person name="Petrzelkova K.J."/>
            <person name="Pardy F."/>
            <person name="Fuh T."/>
            <person name="Niatou-Singa F.S."/>
            <person name="Gouil Q."/>
            <person name="Baker L."/>
            <person name="Ritchie M.E."/>
            <person name="Jex A.R."/>
            <person name="Gazzola D."/>
            <person name="Li H."/>
            <person name="Toshio Fujiwara R."/>
            <person name="Zhan B."/>
            <person name="Aroian R.V."/>
            <person name="Pafco B."/>
            <person name="Schwarz E.M."/>
        </authorList>
    </citation>
    <scope>NUCLEOTIDE SEQUENCE [LARGE SCALE GENOMIC DNA]</scope>
    <source>
        <strain evidence="1 2">Aroian</strain>
        <tissue evidence="1">Whole animal</tissue>
    </source>
</reference>
<keyword evidence="2" id="KW-1185">Reference proteome</keyword>
<dbReference type="Proteomes" id="UP001303046">
    <property type="component" value="Unassembled WGS sequence"/>
</dbReference>
<accession>A0ABR1D910</accession>
<gene>
    <name evidence="1" type="primary">Necator_chrIV.g13601</name>
    <name evidence="1" type="ORF">RB195_000310</name>
</gene>
<organism evidence="1 2">
    <name type="scientific">Necator americanus</name>
    <name type="common">Human hookworm</name>
    <dbReference type="NCBI Taxonomy" id="51031"/>
    <lineage>
        <taxon>Eukaryota</taxon>
        <taxon>Metazoa</taxon>
        <taxon>Ecdysozoa</taxon>
        <taxon>Nematoda</taxon>
        <taxon>Chromadorea</taxon>
        <taxon>Rhabditida</taxon>
        <taxon>Rhabditina</taxon>
        <taxon>Rhabditomorpha</taxon>
        <taxon>Strongyloidea</taxon>
        <taxon>Ancylostomatidae</taxon>
        <taxon>Bunostominae</taxon>
        <taxon>Necator</taxon>
    </lineage>
</organism>
<sequence length="109" mass="11748">MIGGEKSWMVSFPSYRILPEEKNIGYGLSTQGSSAQDRDGTNPNFTKHIVESKRHEARCIDIRARNGTVEAAVGIEVGPSQTAAMGDARNDSSTLLTATLHRTASREAA</sequence>
<comment type="caution">
    <text evidence="1">The sequence shown here is derived from an EMBL/GenBank/DDBJ whole genome shotgun (WGS) entry which is preliminary data.</text>
</comment>
<proteinExistence type="predicted"/>
<evidence type="ECO:0000313" key="1">
    <source>
        <dbReference type="EMBL" id="KAK6746983.1"/>
    </source>
</evidence>